<proteinExistence type="predicted"/>
<dbReference type="EMBL" id="MCFD01000114">
    <property type="protein sequence ID" value="ORX64216.1"/>
    <property type="molecule type" value="Genomic_DNA"/>
</dbReference>
<sequence>MISLLFWPPTLGELTRLQRDEGRWPFPYSQVAHSAFVVGLDMHQTRVTHRGYMEHVQQLNKDVFNVGLRKKGGLVEGGRGGEGWRSRDMGRPVCRCAQTKAQGLQHAYHIMDAAATSSAMLEETGAFEAPAAFPMAPSMCGGTMLWAAAIAATAGLNMLSLICAPDTIGIGPAKLTAAAAAGLPMLRMACILSCRCRSIISCCWTAALCAPLLPLPAAIICCVC</sequence>
<organism evidence="1 2">
    <name type="scientific">Linderina pennispora</name>
    <dbReference type="NCBI Taxonomy" id="61395"/>
    <lineage>
        <taxon>Eukaryota</taxon>
        <taxon>Fungi</taxon>
        <taxon>Fungi incertae sedis</taxon>
        <taxon>Zoopagomycota</taxon>
        <taxon>Kickxellomycotina</taxon>
        <taxon>Kickxellomycetes</taxon>
        <taxon>Kickxellales</taxon>
        <taxon>Kickxellaceae</taxon>
        <taxon>Linderina</taxon>
    </lineage>
</organism>
<reference evidence="1 2" key="1">
    <citation type="submission" date="2016-07" db="EMBL/GenBank/DDBJ databases">
        <title>Pervasive Adenine N6-methylation of Active Genes in Fungi.</title>
        <authorList>
            <consortium name="DOE Joint Genome Institute"/>
            <person name="Mondo S.J."/>
            <person name="Dannebaum R.O."/>
            <person name="Kuo R.C."/>
            <person name="Labutti K."/>
            <person name="Haridas S."/>
            <person name="Kuo A."/>
            <person name="Salamov A."/>
            <person name="Ahrendt S.R."/>
            <person name="Lipzen A."/>
            <person name="Sullivan W."/>
            <person name="Andreopoulos W.B."/>
            <person name="Clum A."/>
            <person name="Lindquist E."/>
            <person name="Daum C."/>
            <person name="Ramamoorthy G.K."/>
            <person name="Gryganskyi A."/>
            <person name="Culley D."/>
            <person name="Magnuson J.K."/>
            <person name="James T.Y."/>
            <person name="O'Malley M.A."/>
            <person name="Stajich J.E."/>
            <person name="Spatafora J.W."/>
            <person name="Visel A."/>
            <person name="Grigoriev I.V."/>
        </authorList>
    </citation>
    <scope>NUCLEOTIDE SEQUENCE [LARGE SCALE GENOMIC DNA]</scope>
    <source>
        <strain evidence="1 2">ATCC 12442</strain>
    </source>
</reference>
<feature type="non-terminal residue" evidence="1">
    <location>
        <position position="224"/>
    </location>
</feature>
<accession>A0A1Y1VT71</accession>
<comment type="caution">
    <text evidence="1">The sequence shown here is derived from an EMBL/GenBank/DDBJ whole genome shotgun (WGS) entry which is preliminary data.</text>
</comment>
<dbReference type="Proteomes" id="UP000193922">
    <property type="component" value="Unassembled WGS sequence"/>
</dbReference>
<protein>
    <submittedName>
        <fullName evidence="1">Uncharacterized protein</fullName>
    </submittedName>
</protein>
<gene>
    <name evidence="1" type="ORF">DL89DRAFT_42250</name>
</gene>
<keyword evidence="2" id="KW-1185">Reference proteome</keyword>
<evidence type="ECO:0000313" key="1">
    <source>
        <dbReference type="EMBL" id="ORX64216.1"/>
    </source>
</evidence>
<evidence type="ECO:0000313" key="2">
    <source>
        <dbReference type="Proteomes" id="UP000193922"/>
    </source>
</evidence>
<name>A0A1Y1VT71_9FUNG</name>
<dbReference type="RefSeq" id="XP_040739195.1">
    <property type="nucleotide sequence ID" value="XM_040891644.1"/>
</dbReference>
<dbReference type="GeneID" id="63808292"/>
<dbReference type="AlphaFoldDB" id="A0A1Y1VT71"/>